<accession>U2LNF0</accession>
<comment type="caution">
    <text evidence="1">The sequence shown here is derived from an EMBL/GenBank/DDBJ whole genome shotgun (WGS) entry which is preliminary data.</text>
</comment>
<gene>
    <name evidence="1" type="ORF">RUMCAL_03093</name>
</gene>
<dbReference type="AlphaFoldDB" id="U2LNF0"/>
<reference evidence="1 2" key="1">
    <citation type="submission" date="2013-07" db="EMBL/GenBank/DDBJ databases">
        <authorList>
            <person name="Weinstock G."/>
            <person name="Sodergren E."/>
            <person name="Wylie T."/>
            <person name="Fulton L."/>
            <person name="Fulton R."/>
            <person name="Fronick C."/>
            <person name="O'Laughlin M."/>
            <person name="Godfrey J."/>
            <person name="Miner T."/>
            <person name="Herter B."/>
            <person name="Appelbaum E."/>
            <person name="Cordes M."/>
            <person name="Lek S."/>
            <person name="Wollam A."/>
            <person name="Pepin K.H."/>
            <person name="Palsikar V.B."/>
            <person name="Mitreva M."/>
            <person name="Wilson R.K."/>
        </authorList>
    </citation>
    <scope>NUCLEOTIDE SEQUENCE [LARGE SCALE GENOMIC DNA]</scope>
    <source>
        <strain evidence="1 2">ATCC 27760</strain>
    </source>
</reference>
<sequence>MIFLSGTVTDSFTMAVLCRVVQQIFLCRAAVKMTFGQDGIRSRFQRFRQRRKAVLS</sequence>
<evidence type="ECO:0000313" key="2">
    <source>
        <dbReference type="Proteomes" id="UP000016662"/>
    </source>
</evidence>
<dbReference type="EMBL" id="AWVF01000403">
    <property type="protein sequence ID" value="ERJ88638.1"/>
    <property type="molecule type" value="Genomic_DNA"/>
</dbReference>
<protein>
    <submittedName>
        <fullName evidence="1">Uncharacterized protein</fullName>
    </submittedName>
</protein>
<evidence type="ECO:0000313" key="1">
    <source>
        <dbReference type="EMBL" id="ERJ88638.1"/>
    </source>
</evidence>
<proteinExistence type="predicted"/>
<organism evidence="1 2">
    <name type="scientific">Ruminococcus callidus ATCC 27760</name>
    <dbReference type="NCBI Taxonomy" id="411473"/>
    <lineage>
        <taxon>Bacteria</taxon>
        <taxon>Bacillati</taxon>
        <taxon>Bacillota</taxon>
        <taxon>Clostridia</taxon>
        <taxon>Eubacteriales</taxon>
        <taxon>Oscillospiraceae</taxon>
        <taxon>Ruminococcus</taxon>
    </lineage>
</organism>
<dbReference type="PATRIC" id="fig|411473.3.peg.2597"/>
<dbReference type="STRING" id="411473.RUMCAL_03093"/>
<keyword evidence="2" id="KW-1185">Reference proteome</keyword>
<name>U2LNF0_9FIRM</name>
<dbReference type="HOGENOM" id="CLU_3011577_0_0_9"/>
<dbReference type="Proteomes" id="UP000016662">
    <property type="component" value="Unassembled WGS sequence"/>
</dbReference>